<evidence type="ECO:0000313" key="4">
    <source>
        <dbReference type="Proteomes" id="UP000184001"/>
    </source>
</evidence>
<name>A0A8G2FAT7_9BACT</name>
<comment type="caution">
    <text evidence="3">The sequence shown here is derived from an EMBL/GenBank/DDBJ whole genome shotgun (WGS) entry which is preliminary data.</text>
</comment>
<dbReference type="Pfam" id="PF10670">
    <property type="entry name" value="DUF4198"/>
    <property type="match status" value="1"/>
</dbReference>
<evidence type="ECO:0000313" key="5">
    <source>
        <dbReference type="Proteomes" id="UP001568358"/>
    </source>
</evidence>
<feature type="chain" id="PRO_5034932995" evidence="1">
    <location>
        <begin position="21"/>
        <end position="254"/>
    </location>
</feature>
<proteinExistence type="predicted"/>
<accession>A0A8G2FAT7</accession>
<sequence length="254" mass="28373">MKKSIILMCLALLLATTSLAFGHEFIFVPQQWQSYHAGQQLPFSLASSHAFMHSEELEAKETVEASYDGNNITLFPNKPYFTWDGSVKLKGGQAAVLSAHRKGVVWSKTTKGWQEGDRSTLKGVMLSTKYEKFAKCILPVDGETANFDRKLGDLLEIVPVDNPLTARVGDDIRVKFLFKGKTVAPEHVFATYNGFTDVENAYAYTTEPYGDGMAKIHISHPGLWMIRVQHVINEKSDNYESHAIRATLTFPVAK</sequence>
<dbReference type="AlphaFoldDB" id="A0A8G2FAT7"/>
<keyword evidence="5" id="KW-1185">Reference proteome</keyword>
<feature type="signal peptide" evidence="1">
    <location>
        <begin position="1"/>
        <end position="20"/>
    </location>
</feature>
<reference evidence="3 4" key="1">
    <citation type="submission" date="2016-11" db="EMBL/GenBank/DDBJ databases">
        <authorList>
            <person name="Varghese N."/>
            <person name="Submissions S."/>
        </authorList>
    </citation>
    <scope>NUCLEOTIDE SEQUENCE [LARGE SCALE GENOMIC DNA]</scope>
    <source>
        <strain evidence="3 4">DSM 17919</strain>
    </source>
</reference>
<evidence type="ECO:0000256" key="1">
    <source>
        <dbReference type="SAM" id="SignalP"/>
    </source>
</evidence>
<dbReference type="Proteomes" id="UP000184001">
    <property type="component" value="Unassembled WGS sequence"/>
</dbReference>
<protein>
    <submittedName>
        <fullName evidence="2">DUF4198 domain-containing protein</fullName>
    </submittedName>
    <submittedName>
        <fullName evidence="3">Uncharacterized conserved protein, contains GH25 family domain</fullName>
    </submittedName>
</protein>
<evidence type="ECO:0000313" key="3">
    <source>
        <dbReference type="EMBL" id="SHI98810.1"/>
    </source>
</evidence>
<gene>
    <name evidence="2" type="ORF">AB2Z07_14545</name>
    <name evidence="3" type="ORF">SAMN05660830_01284</name>
</gene>
<dbReference type="EMBL" id="JBFSOO010000013">
    <property type="protein sequence ID" value="MEZ6854723.1"/>
    <property type="molecule type" value="Genomic_DNA"/>
</dbReference>
<reference evidence="2 5" key="2">
    <citation type="submission" date="2024-07" db="EMBL/GenBank/DDBJ databases">
        <title>Active virus-host system and metabolic interactions in a Lokiarchaeon culture.</title>
        <authorList>
            <person name="Ponce Toledo R.I."/>
            <person name="Rodrigues Oliveira T."/>
            <person name="Schleper C."/>
        </authorList>
    </citation>
    <scope>NUCLEOTIDE SEQUENCE [LARGE SCALE GENOMIC DNA]</scope>
    <source>
        <strain evidence="2 5">B35</strain>
    </source>
</reference>
<evidence type="ECO:0000313" key="2">
    <source>
        <dbReference type="EMBL" id="MEZ6854723.1"/>
    </source>
</evidence>
<dbReference type="EMBL" id="FQZR01000003">
    <property type="protein sequence ID" value="SHI98810.1"/>
    <property type="molecule type" value="Genomic_DNA"/>
</dbReference>
<organism evidence="3 4">
    <name type="scientific">Halodesulfovibrio aestuarii</name>
    <dbReference type="NCBI Taxonomy" id="126333"/>
    <lineage>
        <taxon>Bacteria</taxon>
        <taxon>Pseudomonadati</taxon>
        <taxon>Thermodesulfobacteriota</taxon>
        <taxon>Desulfovibrionia</taxon>
        <taxon>Desulfovibrionales</taxon>
        <taxon>Desulfovibrionaceae</taxon>
        <taxon>Halodesulfovibrio</taxon>
    </lineage>
</organism>
<dbReference type="Proteomes" id="UP001568358">
    <property type="component" value="Unassembled WGS sequence"/>
</dbReference>
<keyword evidence="1" id="KW-0732">Signal</keyword>
<dbReference type="InterPro" id="IPR019613">
    <property type="entry name" value="DUF4198"/>
</dbReference>
<dbReference type="RefSeq" id="WP_020000747.1">
    <property type="nucleotide sequence ID" value="NZ_CP192217.1"/>
</dbReference>